<dbReference type="Proteomes" id="UP000735302">
    <property type="component" value="Unassembled WGS sequence"/>
</dbReference>
<name>A0AAV4BYA6_9GAST</name>
<keyword evidence="2" id="KW-1185">Reference proteome</keyword>
<evidence type="ECO:0000313" key="2">
    <source>
        <dbReference type="Proteomes" id="UP000735302"/>
    </source>
</evidence>
<organism evidence="1 2">
    <name type="scientific">Plakobranchus ocellatus</name>
    <dbReference type="NCBI Taxonomy" id="259542"/>
    <lineage>
        <taxon>Eukaryota</taxon>
        <taxon>Metazoa</taxon>
        <taxon>Spiralia</taxon>
        <taxon>Lophotrochozoa</taxon>
        <taxon>Mollusca</taxon>
        <taxon>Gastropoda</taxon>
        <taxon>Heterobranchia</taxon>
        <taxon>Euthyneura</taxon>
        <taxon>Panpulmonata</taxon>
        <taxon>Sacoglossa</taxon>
        <taxon>Placobranchoidea</taxon>
        <taxon>Plakobranchidae</taxon>
        <taxon>Plakobranchus</taxon>
    </lineage>
</organism>
<sequence length="72" mass="8278">MWIRNDMVFFDKGALETFESELLEAYRKGLKTKPGNGTHWAKDVFKGMARTESLSLGECKVNRKKRLTPQSV</sequence>
<dbReference type="EMBL" id="BLXT01005595">
    <property type="protein sequence ID" value="GFO24091.1"/>
    <property type="molecule type" value="Genomic_DNA"/>
</dbReference>
<proteinExistence type="predicted"/>
<comment type="caution">
    <text evidence="1">The sequence shown here is derived from an EMBL/GenBank/DDBJ whole genome shotgun (WGS) entry which is preliminary data.</text>
</comment>
<reference evidence="1 2" key="1">
    <citation type="journal article" date="2021" name="Elife">
        <title>Chloroplast acquisition without the gene transfer in kleptoplastic sea slugs, Plakobranchus ocellatus.</title>
        <authorList>
            <person name="Maeda T."/>
            <person name="Takahashi S."/>
            <person name="Yoshida T."/>
            <person name="Shimamura S."/>
            <person name="Takaki Y."/>
            <person name="Nagai Y."/>
            <person name="Toyoda A."/>
            <person name="Suzuki Y."/>
            <person name="Arimoto A."/>
            <person name="Ishii H."/>
            <person name="Satoh N."/>
            <person name="Nishiyama T."/>
            <person name="Hasebe M."/>
            <person name="Maruyama T."/>
            <person name="Minagawa J."/>
            <person name="Obokata J."/>
            <person name="Shigenobu S."/>
        </authorList>
    </citation>
    <scope>NUCLEOTIDE SEQUENCE [LARGE SCALE GENOMIC DNA]</scope>
</reference>
<gene>
    <name evidence="1" type="ORF">PoB_005059600</name>
</gene>
<protein>
    <submittedName>
        <fullName evidence="1">Uncharacterized protein</fullName>
    </submittedName>
</protein>
<dbReference type="AlphaFoldDB" id="A0AAV4BYA6"/>
<evidence type="ECO:0000313" key="1">
    <source>
        <dbReference type="EMBL" id="GFO24091.1"/>
    </source>
</evidence>
<accession>A0AAV4BYA6</accession>